<comment type="caution">
    <text evidence="4">The sequence shown here is derived from an EMBL/GenBank/DDBJ whole genome shotgun (WGS) entry which is preliminary data.</text>
</comment>
<gene>
    <name evidence="4" type="ORF">ACFQ4O_12065</name>
</gene>
<dbReference type="SUPFAM" id="SSF48452">
    <property type="entry name" value="TPR-like"/>
    <property type="match status" value="1"/>
</dbReference>
<keyword evidence="5" id="KW-1185">Reference proteome</keyword>
<dbReference type="Proteomes" id="UP001597171">
    <property type="component" value="Unassembled WGS sequence"/>
</dbReference>
<organism evidence="4 5">
    <name type="scientific">Methylopila musalis</name>
    <dbReference type="NCBI Taxonomy" id="1134781"/>
    <lineage>
        <taxon>Bacteria</taxon>
        <taxon>Pseudomonadati</taxon>
        <taxon>Pseudomonadota</taxon>
        <taxon>Alphaproteobacteria</taxon>
        <taxon>Hyphomicrobiales</taxon>
        <taxon>Methylopilaceae</taxon>
        <taxon>Methylopila</taxon>
    </lineage>
</organism>
<feature type="chain" id="PRO_5045890260" evidence="3">
    <location>
        <begin position="23"/>
        <end position="220"/>
    </location>
</feature>
<feature type="region of interest" description="Disordered" evidence="2">
    <location>
        <begin position="20"/>
        <end position="60"/>
    </location>
</feature>
<protein>
    <submittedName>
        <fullName evidence="4">Tetratricopeptide repeat protein</fullName>
    </submittedName>
</protein>
<evidence type="ECO:0000313" key="5">
    <source>
        <dbReference type="Proteomes" id="UP001597171"/>
    </source>
</evidence>
<dbReference type="SMART" id="SM00028">
    <property type="entry name" value="TPR"/>
    <property type="match status" value="3"/>
</dbReference>
<accession>A0ABW3Z9S6</accession>
<reference evidence="5" key="1">
    <citation type="journal article" date="2019" name="Int. J. Syst. Evol. Microbiol.">
        <title>The Global Catalogue of Microorganisms (GCM) 10K type strain sequencing project: providing services to taxonomists for standard genome sequencing and annotation.</title>
        <authorList>
            <consortium name="The Broad Institute Genomics Platform"/>
            <consortium name="The Broad Institute Genome Sequencing Center for Infectious Disease"/>
            <person name="Wu L."/>
            <person name="Ma J."/>
        </authorList>
    </citation>
    <scope>NUCLEOTIDE SEQUENCE [LARGE SCALE GENOMIC DNA]</scope>
    <source>
        <strain evidence="5">CCUG 61696</strain>
    </source>
</reference>
<sequence length="220" mass="23559">MMRLAPGVALAAVLFSAAPAGAQPAPPPDRGPEGLTPILPGPAPKASPPETTGPIPAPEAHGKAADELLKRLAEAKDPAVARRIAGAVQALWARSGSDTADLLVSRAGEAQRKARLPMAITLMDQVIALKPDYADGWSRRAALRYQSRDYDRAMLDLHETLSREPRQFMAWLTLGRILKDNGLNKPALGAFRKALALYPTIEGLDKEVDELALEVEGRPI</sequence>
<dbReference type="EMBL" id="JBHTMX010000116">
    <property type="protein sequence ID" value="MFD1332733.1"/>
    <property type="molecule type" value="Genomic_DNA"/>
</dbReference>
<dbReference type="PROSITE" id="PS50005">
    <property type="entry name" value="TPR"/>
    <property type="match status" value="1"/>
</dbReference>
<keyword evidence="1" id="KW-0802">TPR repeat</keyword>
<feature type="repeat" description="TPR" evidence="1">
    <location>
        <begin position="168"/>
        <end position="201"/>
    </location>
</feature>
<name>A0ABW3Z9S6_9HYPH</name>
<evidence type="ECO:0000313" key="4">
    <source>
        <dbReference type="EMBL" id="MFD1332733.1"/>
    </source>
</evidence>
<dbReference type="RefSeq" id="WP_378775942.1">
    <property type="nucleotide sequence ID" value="NZ_JBHTMX010000116.1"/>
</dbReference>
<evidence type="ECO:0000256" key="1">
    <source>
        <dbReference type="PROSITE-ProRule" id="PRU00339"/>
    </source>
</evidence>
<dbReference type="InterPro" id="IPR011990">
    <property type="entry name" value="TPR-like_helical_dom_sf"/>
</dbReference>
<dbReference type="InterPro" id="IPR019734">
    <property type="entry name" value="TPR_rpt"/>
</dbReference>
<proteinExistence type="predicted"/>
<feature type="signal peptide" evidence="3">
    <location>
        <begin position="1"/>
        <end position="22"/>
    </location>
</feature>
<evidence type="ECO:0000256" key="3">
    <source>
        <dbReference type="SAM" id="SignalP"/>
    </source>
</evidence>
<evidence type="ECO:0000256" key="2">
    <source>
        <dbReference type="SAM" id="MobiDB-lite"/>
    </source>
</evidence>
<dbReference type="Gene3D" id="1.25.40.10">
    <property type="entry name" value="Tetratricopeptide repeat domain"/>
    <property type="match status" value="1"/>
</dbReference>
<keyword evidence="3" id="KW-0732">Signal</keyword>